<gene>
    <name evidence="9" type="ORF">MNBD_ALPHA04-1218</name>
</gene>
<evidence type="ECO:0000313" key="9">
    <source>
        <dbReference type="EMBL" id="VAW03773.1"/>
    </source>
</evidence>
<dbReference type="PANTHER" id="PTHR30574">
    <property type="entry name" value="INNER MEMBRANE PROTEIN YEDE"/>
    <property type="match status" value="1"/>
</dbReference>
<accession>A0A3B0SHZ0</accession>
<feature type="transmembrane region" description="Helical" evidence="8">
    <location>
        <begin position="56"/>
        <end position="76"/>
    </location>
</feature>
<dbReference type="GO" id="GO:0005886">
    <property type="term" value="C:plasma membrane"/>
    <property type="evidence" value="ECO:0007669"/>
    <property type="project" value="UniProtKB-SubCell"/>
</dbReference>
<keyword evidence="5 8" id="KW-0812">Transmembrane</keyword>
<keyword evidence="6 8" id="KW-1133">Transmembrane helix</keyword>
<organism evidence="9">
    <name type="scientific">hydrothermal vent metagenome</name>
    <dbReference type="NCBI Taxonomy" id="652676"/>
    <lineage>
        <taxon>unclassified sequences</taxon>
        <taxon>metagenomes</taxon>
        <taxon>ecological metagenomes</taxon>
    </lineage>
</organism>
<evidence type="ECO:0000256" key="6">
    <source>
        <dbReference type="ARBA" id="ARBA00022989"/>
    </source>
</evidence>
<protein>
    <submittedName>
        <fullName evidence="9">Transmembrane protein</fullName>
    </submittedName>
</protein>
<evidence type="ECO:0000256" key="5">
    <source>
        <dbReference type="ARBA" id="ARBA00022692"/>
    </source>
</evidence>
<keyword evidence="7 8" id="KW-0472">Membrane</keyword>
<evidence type="ECO:0000256" key="2">
    <source>
        <dbReference type="ARBA" id="ARBA00022448"/>
    </source>
</evidence>
<keyword evidence="2" id="KW-0813">Transport</keyword>
<keyword evidence="3" id="KW-1003">Cell membrane</keyword>
<evidence type="ECO:0000256" key="8">
    <source>
        <dbReference type="SAM" id="Phobius"/>
    </source>
</evidence>
<reference evidence="9" key="1">
    <citation type="submission" date="2018-06" db="EMBL/GenBank/DDBJ databases">
        <authorList>
            <person name="Zhirakovskaya E."/>
        </authorList>
    </citation>
    <scope>NUCLEOTIDE SEQUENCE</scope>
</reference>
<evidence type="ECO:0000256" key="3">
    <source>
        <dbReference type="ARBA" id="ARBA00022475"/>
    </source>
</evidence>
<comment type="subcellular location">
    <subcellularLocation>
        <location evidence="1">Cell inner membrane</location>
        <topology evidence="1">Multi-pass membrane protein</topology>
    </subcellularLocation>
</comment>
<dbReference type="EMBL" id="UOEF01000383">
    <property type="protein sequence ID" value="VAW03773.1"/>
    <property type="molecule type" value="Genomic_DNA"/>
</dbReference>
<name>A0A3B0SHZ0_9ZZZZ</name>
<feature type="transmembrane region" description="Helical" evidence="8">
    <location>
        <begin position="20"/>
        <end position="44"/>
    </location>
</feature>
<feature type="non-terminal residue" evidence="9">
    <location>
        <position position="1"/>
    </location>
</feature>
<evidence type="ECO:0000256" key="4">
    <source>
        <dbReference type="ARBA" id="ARBA00022519"/>
    </source>
</evidence>
<dbReference type="InterPro" id="IPR007272">
    <property type="entry name" value="Sulf_transp_TsuA/YedE"/>
</dbReference>
<dbReference type="PANTHER" id="PTHR30574:SF1">
    <property type="entry name" value="SULPHUR TRANSPORT DOMAIN-CONTAINING PROTEIN"/>
    <property type="match status" value="1"/>
</dbReference>
<feature type="transmembrane region" description="Helical" evidence="8">
    <location>
        <begin position="127"/>
        <end position="147"/>
    </location>
</feature>
<dbReference type="Pfam" id="PF04143">
    <property type="entry name" value="Sulf_transp"/>
    <property type="match status" value="1"/>
</dbReference>
<sequence>LIMLSAFPEAMPVNGLIGGALIGLASAIMLLGAGRITGISGLLVRTLGLGRSSAPWATAVSFIVSLFAGAAIVQIATGGIQATYPSSSLQLIFGGLLVGFGARLGSGCTSGHGVCGMSRMSARSLTATPIFIGSGVITVTLMNLMGFNQ</sequence>
<proteinExistence type="predicted"/>
<feature type="transmembrane region" description="Helical" evidence="8">
    <location>
        <begin position="88"/>
        <end position="106"/>
    </location>
</feature>
<evidence type="ECO:0000256" key="1">
    <source>
        <dbReference type="ARBA" id="ARBA00004429"/>
    </source>
</evidence>
<dbReference type="AlphaFoldDB" id="A0A3B0SHZ0"/>
<evidence type="ECO:0000256" key="7">
    <source>
        <dbReference type="ARBA" id="ARBA00023136"/>
    </source>
</evidence>
<keyword evidence="4" id="KW-0997">Cell inner membrane</keyword>